<dbReference type="GO" id="GO:0046503">
    <property type="term" value="P:glycerolipid catabolic process"/>
    <property type="evidence" value="ECO:0007669"/>
    <property type="project" value="TreeGrafter"/>
</dbReference>
<dbReference type="Gene3D" id="3.40.50.1820">
    <property type="entry name" value="alpha/beta hydrolase"/>
    <property type="match status" value="1"/>
</dbReference>
<dbReference type="InterPro" id="IPR050471">
    <property type="entry name" value="AB_hydrolase"/>
</dbReference>
<feature type="domain" description="AB hydrolase-1" evidence="1">
    <location>
        <begin position="30"/>
        <end position="156"/>
    </location>
</feature>
<sequence length="275" mass="30541">MESKTDIRTTRIGRQELRYALMGPADAERVLLLFNGIGASLESVAPFAAHFRHMRILTFDVPGVGGSPAPHLPYRFSWLSRLAGRLLDQLGIGAVDVFGVSWGGALAQQFVRDHPERCRSLTLAATSAGFVMVPGNLKVLTKMATPRRYTDPDYMREVGPDIYGGMFRLDRALLAEHIDALRPGTSRGYLYQLLAGAGWTSWLWLPQIRIPVLIVMGADDPIVPEVNGRLLAKRLPDARLKVVDCGHLFILTQPEMTAHMVEQFILDHESARTSR</sequence>
<dbReference type="GO" id="GO:0004806">
    <property type="term" value="F:triacylglycerol lipase activity"/>
    <property type="evidence" value="ECO:0007669"/>
    <property type="project" value="TreeGrafter"/>
</dbReference>
<accession>A0A926GCF1</accession>
<feature type="domain" description="AB hydrolase-1" evidence="1">
    <location>
        <begin position="204"/>
        <end position="252"/>
    </location>
</feature>
<dbReference type="InterPro" id="IPR029058">
    <property type="entry name" value="AB_hydrolase_fold"/>
</dbReference>
<dbReference type="NCBIfam" id="TIGR02240">
    <property type="entry name" value="PHA_depoly_arom"/>
    <property type="match status" value="1"/>
</dbReference>
<dbReference type="AlphaFoldDB" id="A0A926GCF1"/>
<dbReference type="Pfam" id="PF00561">
    <property type="entry name" value="Abhydrolase_1"/>
    <property type="match status" value="2"/>
</dbReference>
<proteinExistence type="predicted"/>
<comment type="caution">
    <text evidence="2">The sequence shown here is derived from an EMBL/GenBank/DDBJ whole genome shotgun (WGS) entry which is preliminary data.</text>
</comment>
<dbReference type="PANTHER" id="PTHR43433">
    <property type="entry name" value="HYDROLASE, ALPHA/BETA FOLD FAMILY PROTEIN"/>
    <property type="match status" value="1"/>
</dbReference>
<keyword evidence="3" id="KW-1185">Reference proteome</keyword>
<dbReference type="InterPro" id="IPR011942">
    <property type="entry name" value="PHA_depoly_arom"/>
</dbReference>
<protein>
    <submittedName>
        <fullName evidence="2">Poly(3-hydroxyalkanoate) depolymerase</fullName>
    </submittedName>
</protein>
<gene>
    <name evidence="2" type="primary">phaZ</name>
    <name evidence="2" type="ORF">H4P12_17350</name>
</gene>
<dbReference type="InterPro" id="IPR000073">
    <property type="entry name" value="AB_hydrolase_1"/>
</dbReference>
<dbReference type="SUPFAM" id="SSF53474">
    <property type="entry name" value="alpha/beta-Hydrolases"/>
    <property type="match status" value="1"/>
</dbReference>
<evidence type="ECO:0000313" key="3">
    <source>
        <dbReference type="Proteomes" id="UP000608594"/>
    </source>
</evidence>
<dbReference type="RefSeq" id="WP_187794895.1">
    <property type="nucleotide sequence ID" value="NZ_JACOQL010000006.1"/>
</dbReference>
<evidence type="ECO:0000259" key="1">
    <source>
        <dbReference type="Pfam" id="PF00561"/>
    </source>
</evidence>
<evidence type="ECO:0000313" key="2">
    <source>
        <dbReference type="EMBL" id="MBC9248433.1"/>
    </source>
</evidence>
<organism evidence="2 3">
    <name type="scientific">Paracoccus amoyensis</name>
    <dbReference type="NCBI Taxonomy" id="2760093"/>
    <lineage>
        <taxon>Bacteria</taxon>
        <taxon>Pseudomonadati</taxon>
        <taxon>Pseudomonadota</taxon>
        <taxon>Alphaproteobacteria</taxon>
        <taxon>Rhodobacterales</taxon>
        <taxon>Paracoccaceae</taxon>
        <taxon>Paracoccus</taxon>
    </lineage>
</organism>
<reference evidence="2" key="1">
    <citation type="submission" date="2020-08" db="EMBL/GenBank/DDBJ databases">
        <title>Paracoccus amoyensis sp. nov., isolated from the surface seawater at coast of Xiamen, Fujian.</title>
        <authorList>
            <person name="Lyu L."/>
        </authorList>
    </citation>
    <scope>NUCLEOTIDE SEQUENCE</scope>
    <source>
        <strain evidence="2">11-3</strain>
    </source>
</reference>
<dbReference type="PANTHER" id="PTHR43433:SF5">
    <property type="entry name" value="AB HYDROLASE-1 DOMAIN-CONTAINING PROTEIN"/>
    <property type="match status" value="1"/>
</dbReference>
<dbReference type="EMBL" id="JACOQL010000006">
    <property type="protein sequence ID" value="MBC9248433.1"/>
    <property type="molecule type" value="Genomic_DNA"/>
</dbReference>
<name>A0A926GCF1_9RHOB</name>
<dbReference type="PRINTS" id="PR00111">
    <property type="entry name" value="ABHYDROLASE"/>
</dbReference>
<dbReference type="Proteomes" id="UP000608594">
    <property type="component" value="Unassembled WGS sequence"/>
</dbReference>